<evidence type="ECO:0000256" key="1">
    <source>
        <dbReference type="SAM" id="SignalP"/>
    </source>
</evidence>
<sequence length="129" mass="13668">MARLLTMISLLATISIVLGCGIMPPGQVHTRTFTVTGFSLPAAMVYTGDSAAAARVPCIATSEAGARGFVSRLVMQTVFNVLESQGRSALLPEAIISTILGQLSVTITYEPLNCQKVVLSQMEMGEYTL</sequence>
<proteinExistence type="predicted"/>
<organism evidence="2 3">
    <name type="scientific">Parelaphostrongylus tenuis</name>
    <name type="common">Meningeal worm</name>
    <dbReference type="NCBI Taxonomy" id="148309"/>
    <lineage>
        <taxon>Eukaryota</taxon>
        <taxon>Metazoa</taxon>
        <taxon>Ecdysozoa</taxon>
        <taxon>Nematoda</taxon>
        <taxon>Chromadorea</taxon>
        <taxon>Rhabditida</taxon>
        <taxon>Rhabditina</taxon>
        <taxon>Rhabditomorpha</taxon>
        <taxon>Strongyloidea</taxon>
        <taxon>Metastrongylidae</taxon>
        <taxon>Parelaphostrongylus</taxon>
    </lineage>
</organism>
<keyword evidence="1" id="KW-0732">Signal</keyword>
<accession>A0AAD5QYJ0</accession>
<evidence type="ECO:0008006" key="4">
    <source>
        <dbReference type="Google" id="ProtNLM"/>
    </source>
</evidence>
<feature type="signal peptide" evidence="1">
    <location>
        <begin position="1"/>
        <end position="19"/>
    </location>
</feature>
<dbReference type="Proteomes" id="UP001196413">
    <property type="component" value="Unassembled WGS sequence"/>
</dbReference>
<reference evidence="2" key="1">
    <citation type="submission" date="2021-06" db="EMBL/GenBank/DDBJ databases">
        <title>Parelaphostrongylus tenuis whole genome reference sequence.</title>
        <authorList>
            <person name="Garwood T.J."/>
            <person name="Larsen P.A."/>
            <person name="Fountain-Jones N.M."/>
            <person name="Garbe J.R."/>
            <person name="Macchietto M.G."/>
            <person name="Kania S.A."/>
            <person name="Gerhold R.W."/>
            <person name="Richards J.E."/>
            <person name="Wolf T.M."/>
        </authorList>
    </citation>
    <scope>NUCLEOTIDE SEQUENCE</scope>
    <source>
        <strain evidence="2">MNPRO001-30</strain>
        <tissue evidence="2">Meninges</tissue>
    </source>
</reference>
<name>A0AAD5QYJ0_PARTN</name>
<keyword evidence="3" id="KW-1185">Reference proteome</keyword>
<protein>
    <recommendedName>
        <fullName evidence="4">Lipoprotein</fullName>
    </recommendedName>
</protein>
<feature type="chain" id="PRO_5041980498" description="Lipoprotein" evidence="1">
    <location>
        <begin position="20"/>
        <end position="129"/>
    </location>
</feature>
<evidence type="ECO:0000313" key="3">
    <source>
        <dbReference type="Proteomes" id="UP001196413"/>
    </source>
</evidence>
<evidence type="ECO:0000313" key="2">
    <source>
        <dbReference type="EMBL" id="KAJ1366212.1"/>
    </source>
</evidence>
<comment type="caution">
    <text evidence="2">The sequence shown here is derived from an EMBL/GenBank/DDBJ whole genome shotgun (WGS) entry which is preliminary data.</text>
</comment>
<dbReference type="AlphaFoldDB" id="A0AAD5QYJ0"/>
<dbReference type="EMBL" id="JAHQIW010005486">
    <property type="protein sequence ID" value="KAJ1366212.1"/>
    <property type="molecule type" value="Genomic_DNA"/>
</dbReference>
<gene>
    <name evidence="2" type="ORF">KIN20_026812</name>
</gene>
<dbReference type="PROSITE" id="PS51257">
    <property type="entry name" value="PROKAR_LIPOPROTEIN"/>
    <property type="match status" value="1"/>
</dbReference>